<name>A0A0J9C0B4_9FIRM</name>
<dbReference type="GO" id="GO:0015128">
    <property type="term" value="F:gluconate transmembrane transporter activity"/>
    <property type="evidence" value="ECO:0007669"/>
    <property type="project" value="InterPro"/>
</dbReference>
<dbReference type="PANTHER" id="PTHR30354:SF11">
    <property type="entry name" value="PERMEASE"/>
    <property type="match status" value="1"/>
</dbReference>
<dbReference type="OrthoDB" id="9787129at2"/>
<accession>A0A0J9C0B4</accession>
<comment type="caution">
    <text evidence="2">The sequence shown here is derived from an EMBL/GenBank/DDBJ whole genome shotgun (WGS) entry which is preliminary data.</text>
</comment>
<feature type="transmembrane region" description="Helical" evidence="1">
    <location>
        <begin position="334"/>
        <end position="352"/>
    </location>
</feature>
<feature type="transmembrane region" description="Helical" evidence="1">
    <location>
        <begin position="176"/>
        <end position="198"/>
    </location>
</feature>
<feature type="transmembrane region" description="Helical" evidence="1">
    <location>
        <begin position="134"/>
        <end position="156"/>
    </location>
</feature>
<keyword evidence="1" id="KW-0472">Membrane</keyword>
<feature type="transmembrane region" description="Helical" evidence="1">
    <location>
        <begin position="305"/>
        <end position="322"/>
    </location>
</feature>
<proteinExistence type="predicted"/>
<organism evidence="2 3">
    <name type="scientific">[Clostridium] citroniae WAL-19142</name>
    <dbReference type="NCBI Taxonomy" id="742734"/>
    <lineage>
        <taxon>Bacteria</taxon>
        <taxon>Bacillati</taxon>
        <taxon>Bacillota</taxon>
        <taxon>Clostridia</taxon>
        <taxon>Lachnospirales</taxon>
        <taxon>Lachnospiraceae</taxon>
        <taxon>Enterocloster</taxon>
    </lineage>
</organism>
<sequence length="444" mass="45455">MQTMIVFLLGLAVMLFLMIKTKLGPFMSMLLGGLIIGMGCGVGSSETINALTGGFGNTCKSIGLVIIFGTILGTYLEKSNSCQRIATSLLKVTGEKNASVALAATGYLVSIPVFSDVALIMLSPIIKAVSKKTGKVLCVFATLTACALLCTNAYVAPTPAPLAVAAVIGLDVGTSIAYGLVVAAISTVTAGLFCMLFLDKKPAGYFTSTDDTGKKEAVAASVEESQMPSFIEAILPILIPIILIVVNSICGMALAKESPVLAFTGFVGDKNIALVIGIISAILLLKKKLPEGETFGAIGDALKTAGPVIFITAAGGALAKVVDATGAGQMFADALAASFLPVILIPFLITALSKFAQGSGSVAALLGASLSIPLIEAGLMSPIAAFISISAGSHCGSHVNNSFFWVFAEFFGYDTKTTLKTLCVAQNVVLAGTGLLCAWVISVI</sequence>
<dbReference type="Proteomes" id="UP000037392">
    <property type="component" value="Unassembled WGS sequence"/>
</dbReference>
<evidence type="ECO:0000256" key="1">
    <source>
        <dbReference type="SAM" id="Phobius"/>
    </source>
</evidence>
<evidence type="ECO:0000313" key="2">
    <source>
        <dbReference type="EMBL" id="KMW17899.1"/>
    </source>
</evidence>
<gene>
    <name evidence="2" type="ORF">HMPREF9470_03380</name>
</gene>
<dbReference type="EMBL" id="ADLK01000025">
    <property type="protein sequence ID" value="KMW17899.1"/>
    <property type="molecule type" value="Genomic_DNA"/>
</dbReference>
<keyword evidence="1" id="KW-0812">Transmembrane</keyword>
<dbReference type="PATRIC" id="fig|742734.4.peg.3622"/>
<evidence type="ECO:0000313" key="3">
    <source>
        <dbReference type="Proteomes" id="UP000037392"/>
    </source>
</evidence>
<feature type="transmembrane region" description="Helical" evidence="1">
    <location>
        <begin position="260"/>
        <end position="285"/>
    </location>
</feature>
<dbReference type="GO" id="GO:0005886">
    <property type="term" value="C:plasma membrane"/>
    <property type="evidence" value="ECO:0007669"/>
    <property type="project" value="TreeGrafter"/>
</dbReference>
<reference evidence="2 3" key="1">
    <citation type="submission" date="2011-04" db="EMBL/GenBank/DDBJ databases">
        <title>The Genome Sequence of Clostridium citroniae WAL-19142.</title>
        <authorList>
            <consortium name="The Broad Institute Genome Sequencing Platform"/>
            <person name="Earl A."/>
            <person name="Ward D."/>
            <person name="Feldgarden M."/>
            <person name="Gevers D."/>
            <person name="Warren Y.A."/>
            <person name="Tyrrell K.L."/>
            <person name="Citron D.M."/>
            <person name="Goldstein E.J."/>
            <person name="Daigneault M."/>
            <person name="Allen-Vercoe E."/>
            <person name="Young S.K."/>
            <person name="Zeng Q."/>
            <person name="Gargeya S."/>
            <person name="Fitzgerald M."/>
            <person name="Haas B."/>
            <person name="Abouelleil A."/>
            <person name="Alvarado L."/>
            <person name="Arachchi H.M."/>
            <person name="Berlin A."/>
            <person name="Brown A."/>
            <person name="Chapman S.B."/>
            <person name="Chen Z."/>
            <person name="Dunbar C."/>
            <person name="Freedman E."/>
            <person name="Gearin G."/>
            <person name="Gellesch M."/>
            <person name="Goldberg J."/>
            <person name="Griggs A."/>
            <person name="Gujja S."/>
            <person name="Heilman E.R."/>
            <person name="Heiman D."/>
            <person name="Howarth C."/>
            <person name="Larson L."/>
            <person name="Lui A."/>
            <person name="MacDonald P.J."/>
            <person name="Mehta T."/>
            <person name="Montmayeur A."/>
            <person name="Murphy C."/>
            <person name="Neiman D."/>
            <person name="Pearson M."/>
            <person name="Priest M."/>
            <person name="Roberts A."/>
            <person name="Saif S."/>
            <person name="Shea T."/>
            <person name="Shenoy N."/>
            <person name="Sisk P."/>
            <person name="Stolte C."/>
            <person name="Sykes S."/>
            <person name="White J."/>
            <person name="Yandava C."/>
            <person name="Wortman J."/>
            <person name="Nusbaum C."/>
            <person name="Birren B."/>
        </authorList>
    </citation>
    <scope>NUCLEOTIDE SEQUENCE [LARGE SCALE GENOMIC DNA]</scope>
    <source>
        <strain evidence="2 3">WAL-19142</strain>
    </source>
</reference>
<feature type="transmembrane region" description="Helical" evidence="1">
    <location>
        <begin position="98"/>
        <end position="122"/>
    </location>
</feature>
<keyword evidence="1" id="KW-1133">Transmembrane helix</keyword>
<dbReference type="PANTHER" id="PTHR30354">
    <property type="entry name" value="GNT FAMILY GLUCONATE TRANSPORTER"/>
    <property type="match status" value="1"/>
</dbReference>
<dbReference type="InterPro" id="IPR003474">
    <property type="entry name" value="Glcn_transporter"/>
</dbReference>
<dbReference type="Pfam" id="PF02447">
    <property type="entry name" value="GntP_permease"/>
    <property type="match status" value="1"/>
</dbReference>
<feature type="transmembrane region" description="Helical" evidence="1">
    <location>
        <begin position="233"/>
        <end position="254"/>
    </location>
</feature>
<protein>
    <submittedName>
        <fullName evidence="2">Uncharacterized protein</fullName>
    </submittedName>
</protein>
<feature type="transmembrane region" description="Helical" evidence="1">
    <location>
        <begin position="364"/>
        <end position="387"/>
    </location>
</feature>
<dbReference type="AlphaFoldDB" id="A0A0J9C0B4"/>